<evidence type="ECO:0008006" key="4">
    <source>
        <dbReference type="Google" id="ProtNLM"/>
    </source>
</evidence>
<keyword evidence="1" id="KW-0812">Transmembrane</keyword>
<evidence type="ECO:0000313" key="3">
    <source>
        <dbReference type="Proteomes" id="UP001595444"/>
    </source>
</evidence>
<dbReference type="RefSeq" id="WP_194215253.1">
    <property type="nucleotide sequence ID" value="NZ_CP061205.1"/>
</dbReference>
<evidence type="ECO:0000313" key="2">
    <source>
        <dbReference type="EMBL" id="MFC3051787.1"/>
    </source>
</evidence>
<accession>A0ABV7D4H3</accession>
<dbReference type="Proteomes" id="UP001595444">
    <property type="component" value="Unassembled WGS sequence"/>
</dbReference>
<keyword evidence="3" id="KW-1185">Reference proteome</keyword>
<feature type="transmembrane region" description="Helical" evidence="1">
    <location>
        <begin position="6"/>
        <end position="24"/>
    </location>
</feature>
<sequence>MDVFTMVVVVVAIGSLLIVIQHWLKLKEKALDASKQEDGVLAGRVDVLEKRIRVLERIATDKSSHLQEEIDAL</sequence>
<proteinExistence type="predicted"/>
<organism evidence="2 3">
    <name type="scientific">Kordiimonas pumila</name>
    <dbReference type="NCBI Taxonomy" id="2161677"/>
    <lineage>
        <taxon>Bacteria</taxon>
        <taxon>Pseudomonadati</taxon>
        <taxon>Pseudomonadota</taxon>
        <taxon>Alphaproteobacteria</taxon>
        <taxon>Kordiimonadales</taxon>
        <taxon>Kordiimonadaceae</taxon>
        <taxon>Kordiimonas</taxon>
    </lineage>
</organism>
<name>A0ABV7D4H3_9PROT</name>
<evidence type="ECO:0000256" key="1">
    <source>
        <dbReference type="SAM" id="Phobius"/>
    </source>
</evidence>
<keyword evidence="1" id="KW-0472">Membrane</keyword>
<reference evidence="3" key="1">
    <citation type="journal article" date="2019" name="Int. J. Syst. Evol. Microbiol.">
        <title>The Global Catalogue of Microorganisms (GCM) 10K type strain sequencing project: providing services to taxonomists for standard genome sequencing and annotation.</title>
        <authorList>
            <consortium name="The Broad Institute Genomics Platform"/>
            <consortium name="The Broad Institute Genome Sequencing Center for Infectious Disease"/>
            <person name="Wu L."/>
            <person name="Ma J."/>
        </authorList>
    </citation>
    <scope>NUCLEOTIDE SEQUENCE [LARGE SCALE GENOMIC DNA]</scope>
    <source>
        <strain evidence="3">KCTC 62164</strain>
    </source>
</reference>
<gene>
    <name evidence="2" type="ORF">ACFOKA_07715</name>
</gene>
<protein>
    <recommendedName>
        <fullName evidence="4">Phage shock protein B</fullName>
    </recommendedName>
</protein>
<comment type="caution">
    <text evidence="2">The sequence shown here is derived from an EMBL/GenBank/DDBJ whole genome shotgun (WGS) entry which is preliminary data.</text>
</comment>
<dbReference type="EMBL" id="JBHRSL010000004">
    <property type="protein sequence ID" value="MFC3051787.1"/>
    <property type="molecule type" value="Genomic_DNA"/>
</dbReference>
<keyword evidence="1" id="KW-1133">Transmembrane helix</keyword>